<dbReference type="AlphaFoldDB" id="L0RBQ2"/>
<feature type="chain" id="PRO_5003947768" description="LTXXQ motif family protein" evidence="1">
    <location>
        <begin position="22"/>
        <end position="179"/>
    </location>
</feature>
<feature type="signal peptide" evidence="1">
    <location>
        <begin position="1"/>
        <end position="21"/>
    </location>
</feature>
<dbReference type="OrthoDB" id="5457880at2"/>
<sequence>MLKKIIPALILTFILASAVSAESPLTNDQIERVINTLEQLDPYMDQIDAKRDQTGAYAGQMFGPDMFNKECELIYSHNAQTKKIIEANGFTHKTWPETAGRVFKAITAIGMTDNANTGVHEMEKALAQIEADPSMSPQQKEMLKQHMQSALSAAKSMMGASKADIEAVKPYYDRLSEDM</sequence>
<dbReference type="KEGG" id="dhy:DESAM_21945"/>
<dbReference type="eggNOG" id="ENOG50335EA">
    <property type="taxonomic scope" value="Bacteria"/>
</dbReference>
<dbReference type="EMBL" id="FO203522">
    <property type="protein sequence ID" value="CCO24218.1"/>
    <property type="molecule type" value="Genomic_DNA"/>
</dbReference>
<organism evidence="2 3">
    <name type="scientific">Maridesulfovibrio hydrothermalis AM13 = DSM 14728</name>
    <dbReference type="NCBI Taxonomy" id="1121451"/>
    <lineage>
        <taxon>Bacteria</taxon>
        <taxon>Pseudomonadati</taxon>
        <taxon>Thermodesulfobacteriota</taxon>
        <taxon>Desulfovibrionia</taxon>
        <taxon>Desulfovibrionales</taxon>
        <taxon>Desulfovibrionaceae</taxon>
        <taxon>Maridesulfovibrio</taxon>
    </lineage>
</organism>
<evidence type="ECO:0000313" key="3">
    <source>
        <dbReference type="Proteomes" id="UP000010808"/>
    </source>
</evidence>
<accession>L0RBQ2</accession>
<gene>
    <name evidence="2" type="ORF">DESAM_21945</name>
</gene>
<protein>
    <recommendedName>
        <fullName evidence="4">LTXXQ motif family protein</fullName>
    </recommendedName>
</protein>
<evidence type="ECO:0000256" key="1">
    <source>
        <dbReference type="SAM" id="SignalP"/>
    </source>
</evidence>
<keyword evidence="1" id="KW-0732">Signal</keyword>
<keyword evidence="3" id="KW-1185">Reference proteome</keyword>
<proteinExistence type="predicted"/>
<dbReference type="RefSeq" id="WP_015336819.1">
    <property type="nucleotide sequence ID" value="NC_020055.1"/>
</dbReference>
<dbReference type="HOGENOM" id="CLU_1501186_0_0_7"/>
<dbReference type="Proteomes" id="UP000010808">
    <property type="component" value="Chromosome"/>
</dbReference>
<evidence type="ECO:0008006" key="4">
    <source>
        <dbReference type="Google" id="ProtNLM"/>
    </source>
</evidence>
<dbReference type="PATRIC" id="fig|1121451.3.peg.2177"/>
<name>L0RBQ2_9BACT</name>
<reference evidence="2 3" key="1">
    <citation type="submission" date="2012-10" db="EMBL/GenBank/DDBJ databases">
        <authorList>
            <person name="Genoscope - CEA"/>
        </authorList>
    </citation>
    <scope>NUCLEOTIDE SEQUENCE [LARGE SCALE GENOMIC DNA]</scope>
    <source>
        <strain evidence="3">AM13 / DSM 14728</strain>
    </source>
</reference>
<evidence type="ECO:0000313" key="2">
    <source>
        <dbReference type="EMBL" id="CCO24218.1"/>
    </source>
</evidence>